<dbReference type="PANTHER" id="PTHR47977">
    <property type="entry name" value="RAS-RELATED PROTEIN RAB"/>
    <property type="match status" value="1"/>
</dbReference>
<dbReference type="InterPro" id="IPR001806">
    <property type="entry name" value="Small_GTPase"/>
</dbReference>
<keyword evidence="2" id="KW-0342">GTP-binding</keyword>
<proteinExistence type="predicted"/>
<evidence type="ECO:0000313" key="4">
    <source>
        <dbReference type="Proteomes" id="UP000327493"/>
    </source>
</evidence>
<reference evidence="3 4" key="1">
    <citation type="submission" date="2019-08" db="EMBL/GenBank/DDBJ databases">
        <title>A chromosome-level genome assembly, high-density linkage maps, and genome scans reveal the genomic architecture of hybrid incompatibilities underlying speciation via character displacement in darters (Percidae: Etheostominae).</title>
        <authorList>
            <person name="Moran R.L."/>
            <person name="Catchen J.M."/>
            <person name="Fuller R.C."/>
        </authorList>
    </citation>
    <scope>NUCLEOTIDE SEQUENCE [LARGE SCALE GENOMIC DNA]</scope>
    <source>
        <strain evidence="3">EspeVRDwgs_2016</strain>
        <tissue evidence="3">Muscle</tissue>
    </source>
</reference>
<evidence type="ECO:0008006" key="5">
    <source>
        <dbReference type="Google" id="ProtNLM"/>
    </source>
</evidence>
<comment type="caution">
    <text evidence="3">The sequence shown here is derived from an EMBL/GenBank/DDBJ whole genome shotgun (WGS) entry which is preliminary data.</text>
</comment>
<dbReference type="Proteomes" id="UP000327493">
    <property type="component" value="Chromosome 10"/>
</dbReference>
<dbReference type="PROSITE" id="PS51421">
    <property type="entry name" value="RAS"/>
    <property type="match status" value="1"/>
</dbReference>
<dbReference type="InterPro" id="IPR050227">
    <property type="entry name" value="Rab"/>
</dbReference>
<dbReference type="PROSITE" id="PS51420">
    <property type="entry name" value="RHO"/>
    <property type="match status" value="1"/>
</dbReference>
<dbReference type="SUPFAM" id="SSF52540">
    <property type="entry name" value="P-loop containing nucleoside triphosphate hydrolases"/>
    <property type="match status" value="2"/>
</dbReference>
<dbReference type="SMART" id="SM00173">
    <property type="entry name" value="RAS"/>
    <property type="match status" value="1"/>
</dbReference>
<dbReference type="NCBIfam" id="TIGR00231">
    <property type="entry name" value="small_GTP"/>
    <property type="match status" value="2"/>
</dbReference>
<keyword evidence="4" id="KW-1185">Reference proteome</keyword>
<accession>A0A5J5D231</accession>
<dbReference type="FunFam" id="3.40.50.300:FF:003217">
    <property type="entry name" value="RAB41, member RAS oncogene family, transcript variant X1"/>
    <property type="match status" value="1"/>
</dbReference>
<dbReference type="Pfam" id="PF00071">
    <property type="entry name" value="Ras"/>
    <property type="match status" value="2"/>
</dbReference>
<dbReference type="AlphaFoldDB" id="A0A5J5D231"/>
<gene>
    <name evidence="3" type="ORF">FQN60_010133</name>
</gene>
<dbReference type="PROSITE" id="PS51419">
    <property type="entry name" value="RAB"/>
    <property type="match status" value="1"/>
</dbReference>
<dbReference type="SMART" id="SM00175">
    <property type="entry name" value="RAB"/>
    <property type="match status" value="1"/>
</dbReference>
<dbReference type="CDD" id="cd01861">
    <property type="entry name" value="Rab6"/>
    <property type="match status" value="1"/>
</dbReference>
<keyword evidence="1" id="KW-0547">Nucleotide-binding</keyword>
<evidence type="ECO:0000313" key="3">
    <source>
        <dbReference type="EMBL" id="KAA8588788.1"/>
    </source>
</evidence>
<sequence>MSTTTGGGEFGNPLRKFKLVFLGEQSVGKTSLITRFMYDSFDNTYQATIGIDFLSKTMYLEDRTIRLQLWDTAGQERFRSLIPSYIRDSAAAVVVYDIANCPILQFLVLPFPSLSLCPFLPLRSNPQVRLQLWDTAGQERFRSLIPSYIRDSTIAVVVYDITNLNSFQQTSKWIDDVRTERGSDVIIMLVGNKTDLADKRQITTEEGEQRAKELNVMFIETSAKTGYNVKQLFRRVAAALPGMDSTPEKSKEDMIDIKLEKQPEMTVTESSCSC</sequence>
<dbReference type="Gene3D" id="3.40.50.300">
    <property type="entry name" value="P-loop containing nucleotide triphosphate hydrolases"/>
    <property type="match status" value="2"/>
</dbReference>
<evidence type="ECO:0000256" key="1">
    <source>
        <dbReference type="ARBA" id="ARBA00022741"/>
    </source>
</evidence>
<evidence type="ECO:0000256" key="2">
    <source>
        <dbReference type="ARBA" id="ARBA00023134"/>
    </source>
</evidence>
<dbReference type="GO" id="GO:0003924">
    <property type="term" value="F:GTPase activity"/>
    <property type="evidence" value="ECO:0007669"/>
    <property type="project" value="InterPro"/>
</dbReference>
<name>A0A5J5D231_9PERO</name>
<dbReference type="FunFam" id="3.40.50.300:FF:003486">
    <property type="entry name" value="Major sperm protein"/>
    <property type="match status" value="1"/>
</dbReference>
<dbReference type="EMBL" id="VOFY01000010">
    <property type="protein sequence ID" value="KAA8588788.1"/>
    <property type="molecule type" value="Genomic_DNA"/>
</dbReference>
<dbReference type="PRINTS" id="PR00449">
    <property type="entry name" value="RASTRNSFRMNG"/>
</dbReference>
<organism evidence="3 4">
    <name type="scientific">Etheostoma spectabile</name>
    <name type="common">orangethroat darter</name>
    <dbReference type="NCBI Taxonomy" id="54343"/>
    <lineage>
        <taxon>Eukaryota</taxon>
        <taxon>Metazoa</taxon>
        <taxon>Chordata</taxon>
        <taxon>Craniata</taxon>
        <taxon>Vertebrata</taxon>
        <taxon>Euteleostomi</taxon>
        <taxon>Actinopterygii</taxon>
        <taxon>Neopterygii</taxon>
        <taxon>Teleostei</taxon>
        <taxon>Neoteleostei</taxon>
        <taxon>Acanthomorphata</taxon>
        <taxon>Eupercaria</taxon>
        <taxon>Perciformes</taxon>
        <taxon>Percoidei</taxon>
        <taxon>Percidae</taxon>
        <taxon>Etheostomatinae</taxon>
        <taxon>Etheostoma</taxon>
    </lineage>
</organism>
<dbReference type="InterPro" id="IPR005225">
    <property type="entry name" value="Small_GTP-bd"/>
</dbReference>
<dbReference type="SMART" id="SM00174">
    <property type="entry name" value="RHO"/>
    <property type="match status" value="1"/>
</dbReference>
<dbReference type="InterPro" id="IPR027417">
    <property type="entry name" value="P-loop_NTPase"/>
</dbReference>
<protein>
    <recommendedName>
        <fullName evidence="5">Small monomeric GTPase</fullName>
    </recommendedName>
</protein>
<dbReference type="GO" id="GO:0005525">
    <property type="term" value="F:GTP binding"/>
    <property type="evidence" value="ECO:0007669"/>
    <property type="project" value="UniProtKB-KW"/>
</dbReference>